<organism evidence="1 2">
    <name type="scientific">Roseomonas fluvialis</name>
    <dbReference type="NCBI Taxonomy" id="1750527"/>
    <lineage>
        <taxon>Bacteria</taxon>
        <taxon>Pseudomonadati</taxon>
        <taxon>Pseudomonadota</taxon>
        <taxon>Alphaproteobacteria</taxon>
        <taxon>Acetobacterales</taxon>
        <taxon>Roseomonadaceae</taxon>
        <taxon>Roseomonas</taxon>
    </lineage>
</organism>
<evidence type="ECO:0008006" key="3">
    <source>
        <dbReference type="Google" id="ProtNLM"/>
    </source>
</evidence>
<reference evidence="1 2" key="1">
    <citation type="journal article" date="2016" name="Microbes Environ.">
        <title>Phylogenetically diverse aerobic anoxygenic phototrophic bacteria isolated from epilithic biofilms in Tama river, Japan.</title>
        <authorList>
            <person name="Hirose S."/>
            <person name="Matsuura K."/>
            <person name="Haruta S."/>
        </authorList>
    </citation>
    <scope>NUCLEOTIDE SEQUENCE [LARGE SCALE GENOMIC DNA]</scope>
    <source>
        <strain evidence="1 2">S08</strain>
    </source>
</reference>
<dbReference type="Pfam" id="PF08856">
    <property type="entry name" value="DUF1826"/>
    <property type="match status" value="1"/>
</dbReference>
<protein>
    <recommendedName>
        <fullName evidence="3">DUF1826 domain-containing protein</fullName>
    </recommendedName>
</protein>
<name>A0ABM7YAL9_9PROT</name>
<gene>
    <name evidence="1" type="ORF">Rmf_50530</name>
</gene>
<evidence type="ECO:0000313" key="1">
    <source>
        <dbReference type="EMBL" id="BDG75124.1"/>
    </source>
</evidence>
<dbReference type="EMBL" id="AP025637">
    <property type="protein sequence ID" value="BDG75124.1"/>
    <property type="molecule type" value="Genomic_DNA"/>
</dbReference>
<proteinExistence type="predicted"/>
<evidence type="ECO:0000313" key="2">
    <source>
        <dbReference type="Proteomes" id="UP000831327"/>
    </source>
</evidence>
<sequence length="212" mass="22777">MSFLCEVFPPEAGQVSEASPRACAAVSGDDTVLLEIMRPEVALALWLRPEPAGWRRMTAPLLATAPFRATCEDAPDAAVNGVLAALGQPVPTALAADMTRLAAMFAAISGRDQVRLRLDGVTHDSCRRFHMDAIGLRLLCTYRGEGTQWTMCGADCRAPHQAPTCSVALLKGTRHEPAPPAGCLHRSPPVSRLPEDRRARILLCIDEPGIFA</sequence>
<dbReference type="InterPro" id="IPR014955">
    <property type="entry name" value="DUF1826"/>
</dbReference>
<keyword evidence="2" id="KW-1185">Reference proteome</keyword>
<accession>A0ABM7YAL9</accession>
<dbReference type="Proteomes" id="UP000831327">
    <property type="component" value="Chromosome"/>
</dbReference>
<dbReference type="RefSeq" id="WP_244457214.1">
    <property type="nucleotide sequence ID" value="NZ_AP025637.1"/>
</dbReference>